<protein>
    <submittedName>
        <fullName evidence="2">Uncharacterized protein</fullName>
    </submittedName>
</protein>
<comment type="caution">
    <text evidence="2">The sequence shown here is derived from an EMBL/GenBank/DDBJ whole genome shotgun (WGS) entry which is preliminary data.</text>
</comment>
<name>A0ABR0A6T7_9CRUS</name>
<sequence length="71" mass="8024">MLSFPVGIHFEPAIKHRAHASRFQVQHHIHRSRWPSCKCGTVSGASSDKTQAGSRMNVVKTSNGLKQRRMR</sequence>
<reference evidence="2 3" key="1">
    <citation type="journal article" date="2023" name="Nucleic Acids Res.">
        <title>The hologenome of Daphnia magna reveals possible DNA methylation and microbiome-mediated evolution of the host genome.</title>
        <authorList>
            <person name="Chaturvedi A."/>
            <person name="Li X."/>
            <person name="Dhandapani V."/>
            <person name="Marshall H."/>
            <person name="Kissane S."/>
            <person name="Cuenca-Cambronero M."/>
            <person name="Asole G."/>
            <person name="Calvet F."/>
            <person name="Ruiz-Romero M."/>
            <person name="Marangio P."/>
            <person name="Guigo R."/>
            <person name="Rago D."/>
            <person name="Mirbahai L."/>
            <person name="Eastwood N."/>
            <person name="Colbourne J.K."/>
            <person name="Zhou J."/>
            <person name="Mallon E."/>
            <person name="Orsini L."/>
        </authorList>
    </citation>
    <scope>NUCLEOTIDE SEQUENCE [LARGE SCALE GENOMIC DNA]</scope>
    <source>
        <strain evidence="2">LRV0_1</strain>
    </source>
</reference>
<keyword evidence="3" id="KW-1185">Reference proteome</keyword>
<accession>A0ABR0A6T7</accession>
<feature type="compositionally biased region" description="Polar residues" evidence="1">
    <location>
        <begin position="43"/>
        <end position="65"/>
    </location>
</feature>
<evidence type="ECO:0000313" key="3">
    <source>
        <dbReference type="Proteomes" id="UP001234178"/>
    </source>
</evidence>
<feature type="region of interest" description="Disordered" evidence="1">
    <location>
        <begin position="40"/>
        <end position="71"/>
    </location>
</feature>
<gene>
    <name evidence="2" type="ORF">OUZ56_002635</name>
</gene>
<dbReference type="Proteomes" id="UP001234178">
    <property type="component" value="Unassembled WGS sequence"/>
</dbReference>
<organism evidence="2 3">
    <name type="scientific">Daphnia magna</name>
    <dbReference type="NCBI Taxonomy" id="35525"/>
    <lineage>
        <taxon>Eukaryota</taxon>
        <taxon>Metazoa</taxon>
        <taxon>Ecdysozoa</taxon>
        <taxon>Arthropoda</taxon>
        <taxon>Crustacea</taxon>
        <taxon>Branchiopoda</taxon>
        <taxon>Diplostraca</taxon>
        <taxon>Cladocera</taxon>
        <taxon>Anomopoda</taxon>
        <taxon>Daphniidae</taxon>
        <taxon>Daphnia</taxon>
    </lineage>
</organism>
<proteinExistence type="predicted"/>
<evidence type="ECO:0000256" key="1">
    <source>
        <dbReference type="SAM" id="MobiDB-lite"/>
    </source>
</evidence>
<evidence type="ECO:0000313" key="2">
    <source>
        <dbReference type="EMBL" id="KAK4020680.1"/>
    </source>
</evidence>
<dbReference type="EMBL" id="JAOYFB010000036">
    <property type="protein sequence ID" value="KAK4020680.1"/>
    <property type="molecule type" value="Genomic_DNA"/>
</dbReference>